<evidence type="ECO:0000313" key="7">
    <source>
        <dbReference type="EMBL" id="KAK5108018.1"/>
    </source>
</evidence>
<feature type="repeat" description="ANK" evidence="3">
    <location>
        <begin position="895"/>
        <end position="927"/>
    </location>
</feature>
<dbReference type="Pfam" id="PF12796">
    <property type="entry name" value="Ank_2"/>
    <property type="match status" value="3"/>
</dbReference>
<dbReference type="AlphaFoldDB" id="A0AAN7TD36"/>
<dbReference type="PANTHER" id="PTHR23206:SF7">
    <property type="entry name" value="PROTEIN KINASE DOMAIN-CONTAINING PROTEIN"/>
    <property type="match status" value="1"/>
</dbReference>
<dbReference type="PROSITE" id="PS50297">
    <property type="entry name" value="ANK_REP_REGION"/>
    <property type="match status" value="8"/>
</dbReference>
<dbReference type="PANTHER" id="PTHR23206">
    <property type="entry name" value="MASK PROTEIN"/>
    <property type="match status" value="1"/>
</dbReference>
<feature type="region of interest" description="Disordered" evidence="5">
    <location>
        <begin position="212"/>
        <end position="250"/>
    </location>
</feature>
<evidence type="ECO:0000256" key="3">
    <source>
        <dbReference type="PROSITE-ProRule" id="PRU00023"/>
    </source>
</evidence>
<feature type="repeat" description="ANK" evidence="3">
    <location>
        <begin position="928"/>
        <end position="960"/>
    </location>
</feature>
<dbReference type="Pfam" id="PF00023">
    <property type="entry name" value="Ank"/>
    <property type="match status" value="1"/>
</dbReference>
<feature type="compositionally biased region" description="Polar residues" evidence="5">
    <location>
        <begin position="543"/>
        <end position="558"/>
    </location>
</feature>
<evidence type="ECO:0000313" key="8">
    <source>
        <dbReference type="Proteomes" id="UP001310890"/>
    </source>
</evidence>
<feature type="coiled-coil region" evidence="4">
    <location>
        <begin position="80"/>
        <end position="107"/>
    </location>
</feature>
<evidence type="ECO:0000259" key="6">
    <source>
        <dbReference type="Pfam" id="PF17111"/>
    </source>
</evidence>
<feature type="compositionally biased region" description="Polar residues" evidence="5">
    <location>
        <begin position="579"/>
        <end position="595"/>
    </location>
</feature>
<feature type="domain" description="Azaphilone pigments biosynthesis cluster protein L N-terminal" evidence="6">
    <location>
        <begin position="1"/>
        <end position="153"/>
    </location>
</feature>
<sequence>MDPITLVGTVGGLAHSLFNTATKVYNFVDKAANVDSSVNALYGELQSQSRMVNSIERILNDARLNQDDVIPLWEDVDICLQECYETVKSLEERLEGLEAGRSSKTRDLWRQFKLGMRDDEIKGFRNQMQTHGMAMQMALQIITVHLSSSGPQVVLDELDPKIELLLKLVEELPTSIANENEAMRHNHARLRESAKMVASRASIVGSRSTVWAGSEPDLTNMEPSKLRRPPPPSPARQYPDTTGSEYGEPLRPENAARISAWMKRDTFAPLDALHEESTKIGSNESRTTDTSFASGSATLVTNEVYDSDDEELEVNHAKTMLKLARQKFKDGKYPQAETSLKKAHIKITALGEKAGFIDPHDVTLEIAQACFQQDKLDESLELCESVTRQLPNDDPDRIRMLNASHLIAQIQLCKGALDEASARCKQTLKARKRLDGKSEGYYESLALLVTIYEATDDEDEALAYASLLPADFKRPTFKGPIATATGPAGPVVVASPLEAISNRPTSPLTFEALHSLDEFVQQPLPKSPSRLRHESAPAGNATPEPQTKPMTPTRQFSANPREAAKMMSGLSPPEPPASLTRQRSRNFSDASSPTYPSDAPPQYTHSEEAVLLTKDIPGVGQANAKTKAGASRANPRGTAAFGRGEDDANDGRSATSKLPGRPDGKRAAVLRKAVPGRSASAPTTTVAQHTLDLPKIPKLPTLSKPLSEGQEAEAVRILTAHRHDPTTAYFDANHALRWAAEYGHELVVQLLLQGWTQEITKKKFGIKKRDYITRRCTYVDTADEKKNNALHLAATFGHATVCQILLEHSASTRVRAACGNEKCKGCLSGMTALEKAIVYEHPAVVRVFLAKGADLDVPGDRVVPPLTHFAAGRGERESLYLLLAAGLQVETRDADGNTILHAVARKDAEPMLRELLKQGLDINAVNHDGQTPLHAAAQSGNSGMVDCLLEHGADPNAIDNDRRTALHVVAYEGHYELLPYLFKYGIDVEAPDRDGWNALHTAAYAGDEEVTEILLEECPELLNSTDEIGYSAMHKAASSGHEGVVTLLLNHGVHVDSPATNGDTALILAAMAEMEDMVALLIKKKANVDLKGSGGHTAFWHAVEAENTAIAKMLKEAGAEYCSCGKCEGVLNAAEDSDEAGDYYEDSDDE</sequence>
<evidence type="ECO:0000256" key="2">
    <source>
        <dbReference type="ARBA" id="ARBA00023043"/>
    </source>
</evidence>
<feature type="repeat" description="ANK" evidence="3">
    <location>
        <begin position="961"/>
        <end position="993"/>
    </location>
</feature>
<keyword evidence="4" id="KW-0175">Coiled coil</keyword>
<feature type="repeat" description="ANK" evidence="3">
    <location>
        <begin position="994"/>
        <end position="1016"/>
    </location>
</feature>
<comment type="caution">
    <text evidence="7">The sequence shown here is derived from an EMBL/GenBank/DDBJ whole genome shotgun (WGS) entry which is preliminary data.</text>
</comment>
<evidence type="ECO:0000256" key="1">
    <source>
        <dbReference type="ARBA" id="ARBA00022737"/>
    </source>
</evidence>
<organism evidence="7 8">
    <name type="scientific">Meristemomyces frigidus</name>
    <dbReference type="NCBI Taxonomy" id="1508187"/>
    <lineage>
        <taxon>Eukaryota</taxon>
        <taxon>Fungi</taxon>
        <taxon>Dikarya</taxon>
        <taxon>Ascomycota</taxon>
        <taxon>Pezizomycotina</taxon>
        <taxon>Dothideomycetes</taxon>
        <taxon>Dothideomycetidae</taxon>
        <taxon>Mycosphaerellales</taxon>
        <taxon>Teratosphaeriaceae</taxon>
        <taxon>Meristemomyces</taxon>
    </lineage>
</organism>
<dbReference type="PRINTS" id="PR01415">
    <property type="entry name" value="ANKYRIN"/>
</dbReference>
<feature type="repeat" description="ANK" evidence="3">
    <location>
        <begin position="1061"/>
        <end position="1093"/>
    </location>
</feature>
<dbReference type="InterPro" id="IPR036770">
    <property type="entry name" value="Ankyrin_rpt-contain_sf"/>
</dbReference>
<feature type="region of interest" description="Disordered" evidence="5">
    <location>
        <begin position="524"/>
        <end position="602"/>
    </location>
</feature>
<dbReference type="InterPro" id="IPR011990">
    <property type="entry name" value="TPR-like_helical_dom_sf"/>
</dbReference>
<protein>
    <recommendedName>
        <fullName evidence="6">Azaphilone pigments biosynthesis cluster protein L N-terminal domain-containing protein</fullName>
    </recommendedName>
</protein>
<dbReference type="PROSITE" id="PS50088">
    <property type="entry name" value="ANK_REPEAT"/>
    <property type="match status" value="8"/>
</dbReference>
<reference evidence="7" key="1">
    <citation type="submission" date="2023-08" db="EMBL/GenBank/DDBJ databases">
        <title>Black Yeasts Isolated from many extreme environments.</title>
        <authorList>
            <person name="Coleine C."/>
            <person name="Stajich J.E."/>
            <person name="Selbmann L."/>
        </authorList>
    </citation>
    <scope>NUCLEOTIDE SEQUENCE</scope>
    <source>
        <strain evidence="7">CCFEE 5401</strain>
    </source>
</reference>
<name>A0AAN7TD36_9PEZI</name>
<accession>A0AAN7TD36</accession>
<evidence type="ECO:0000256" key="5">
    <source>
        <dbReference type="SAM" id="MobiDB-lite"/>
    </source>
</evidence>
<dbReference type="SUPFAM" id="SSF48452">
    <property type="entry name" value="TPR-like"/>
    <property type="match status" value="1"/>
</dbReference>
<dbReference type="Gene3D" id="1.25.40.10">
    <property type="entry name" value="Tetratricopeptide repeat domain"/>
    <property type="match status" value="1"/>
</dbReference>
<feature type="region of interest" description="Disordered" evidence="5">
    <location>
        <begin position="622"/>
        <end position="692"/>
    </location>
</feature>
<dbReference type="SMART" id="SM00248">
    <property type="entry name" value="ANK"/>
    <property type="match status" value="10"/>
</dbReference>
<keyword evidence="1" id="KW-0677">Repeat</keyword>
<proteinExistence type="predicted"/>
<feature type="repeat" description="ANK" evidence="3">
    <location>
        <begin position="1028"/>
        <end position="1060"/>
    </location>
</feature>
<dbReference type="Proteomes" id="UP001310890">
    <property type="component" value="Unassembled WGS sequence"/>
</dbReference>
<dbReference type="InterPro" id="IPR051631">
    <property type="entry name" value="Ankyrin-KH/SAM_domain"/>
</dbReference>
<feature type="repeat" description="ANK" evidence="3">
    <location>
        <begin position="828"/>
        <end position="860"/>
    </location>
</feature>
<evidence type="ECO:0000256" key="4">
    <source>
        <dbReference type="SAM" id="Coils"/>
    </source>
</evidence>
<dbReference type="Gene3D" id="1.25.40.20">
    <property type="entry name" value="Ankyrin repeat-containing domain"/>
    <property type="match status" value="2"/>
</dbReference>
<dbReference type="SUPFAM" id="SSF48403">
    <property type="entry name" value="Ankyrin repeat"/>
    <property type="match status" value="1"/>
</dbReference>
<dbReference type="GO" id="GO:0005737">
    <property type="term" value="C:cytoplasm"/>
    <property type="evidence" value="ECO:0007669"/>
    <property type="project" value="TreeGrafter"/>
</dbReference>
<feature type="repeat" description="ANK" evidence="3">
    <location>
        <begin position="785"/>
        <end position="817"/>
    </location>
</feature>
<gene>
    <name evidence="7" type="ORF">LTR62_008853</name>
</gene>
<keyword evidence="2 3" id="KW-0040">ANK repeat</keyword>
<dbReference type="InterPro" id="IPR031348">
    <property type="entry name" value="PigL_N"/>
</dbReference>
<dbReference type="Pfam" id="PF17111">
    <property type="entry name" value="PigL_N"/>
    <property type="match status" value="1"/>
</dbReference>
<dbReference type="InterPro" id="IPR002110">
    <property type="entry name" value="Ankyrin_rpt"/>
</dbReference>
<dbReference type="EMBL" id="JAVRRL010000098">
    <property type="protein sequence ID" value="KAK5108018.1"/>
    <property type="molecule type" value="Genomic_DNA"/>
</dbReference>